<proteinExistence type="predicted"/>
<gene>
    <name evidence="2" type="ORF">STAS_25053</name>
</gene>
<dbReference type="GO" id="GO:0009507">
    <property type="term" value="C:chloroplast"/>
    <property type="evidence" value="ECO:0007669"/>
    <property type="project" value="TreeGrafter"/>
</dbReference>
<dbReference type="Proteomes" id="UP000325081">
    <property type="component" value="Unassembled WGS sequence"/>
</dbReference>
<dbReference type="OrthoDB" id="1927955at2759"/>
<feature type="transmembrane region" description="Helical" evidence="1">
    <location>
        <begin position="306"/>
        <end position="327"/>
    </location>
</feature>
<reference evidence="3" key="1">
    <citation type="journal article" date="2019" name="Curr. Biol.">
        <title>Genome Sequence of Striga asiatica Provides Insight into the Evolution of Plant Parasitism.</title>
        <authorList>
            <person name="Yoshida S."/>
            <person name="Kim S."/>
            <person name="Wafula E.K."/>
            <person name="Tanskanen J."/>
            <person name="Kim Y.M."/>
            <person name="Honaas L."/>
            <person name="Yang Z."/>
            <person name="Spallek T."/>
            <person name="Conn C.E."/>
            <person name="Ichihashi Y."/>
            <person name="Cheong K."/>
            <person name="Cui S."/>
            <person name="Der J.P."/>
            <person name="Gundlach H."/>
            <person name="Jiao Y."/>
            <person name="Hori C."/>
            <person name="Ishida J.K."/>
            <person name="Kasahara H."/>
            <person name="Kiba T."/>
            <person name="Kim M.S."/>
            <person name="Koo N."/>
            <person name="Laohavisit A."/>
            <person name="Lee Y.H."/>
            <person name="Lumba S."/>
            <person name="McCourt P."/>
            <person name="Mortimer J.C."/>
            <person name="Mutuku J.M."/>
            <person name="Nomura T."/>
            <person name="Sasaki-Sekimoto Y."/>
            <person name="Seto Y."/>
            <person name="Wang Y."/>
            <person name="Wakatake T."/>
            <person name="Sakakibara H."/>
            <person name="Demura T."/>
            <person name="Yamaguchi S."/>
            <person name="Yoneyama K."/>
            <person name="Manabe R.I."/>
            <person name="Nelson D.C."/>
            <person name="Schulman A.H."/>
            <person name="Timko M.P."/>
            <person name="dePamphilis C.W."/>
            <person name="Choi D."/>
            <person name="Shirasu K."/>
        </authorList>
    </citation>
    <scope>NUCLEOTIDE SEQUENCE [LARGE SCALE GENOMIC DNA]</scope>
    <source>
        <strain evidence="3">cv. UVA1</strain>
    </source>
</reference>
<evidence type="ECO:0000313" key="3">
    <source>
        <dbReference type="Proteomes" id="UP000325081"/>
    </source>
</evidence>
<feature type="transmembrane region" description="Helical" evidence="1">
    <location>
        <begin position="152"/>
        <end position="173"/>
    </location>
</feature>
<name>A0A5A7QRD8_STRAF</name>
<keyword evidence="3" id="KW-1185">Reference proteome</keyword>
<dbReference type="PANTHER" id="PTHR33918">
    <property type="entry name" value="OS01G0704200 PROTEIN"/>
    <property type="match status" value="1"/>
</dbReference>
<dbReference type="AlphaFoldDB" id="A0A5A7QRD8"/>
<sequence>MKLQSACVSLQGFPPPTRYSPPRLHTVSNRYGNHTGMVRQLPRFKTELKSLAPFLRNGVASRVGSHKKLGFRVDARKWPEPFKGKPGYVSFGGLSHQAIEESRLVSAPFKEGNGSFLWVLAPAVLISSLVVPQFFMLTAIENAFRNEVFAEILSIFSCEAMFYAGVAAFLFITERVQKPYLEFSPRRWSLITGLRGYLMSTVFIMGLKVFAPILAVYVTWPVLGLPALVSVAPFLTSCLAQFLFEKHLKRNRSSCWPILPIIFEVYRIYQLTRAVNFIEKLIYGMREATITSAVTDRIAAMISMVVTFRVLGVVCLWSLFTFLMRLFPSRPVSDNY</sequence>
<keyword evidence="1" id="KW-0472">Membrane</keyword>
<feature type="transmembrane region" description="Helical" evidence="1">
    <location>
        <begin position="116"/>
        <end position="140"/>
    </location>
</feature>
<dbReference type="EMBL" id="BKCP01008070">
    <property type="protein sequence ID" value="GER47915.1"/>
    <property type="molecule type" value="Genomic_DNA"/>
</dbReference>
<dbReference type="PANTHER" id="PTHR33918:SF4">
    <property type="entry name" value="ABC-2 TYPE TRANSPORTER DOMAIN-CONTAINING PROTEIN"/>
    <property type="match status" value="1"/>
</dbReference>
<keyword evidence="1" id="KW-1133">Transmembrane helix</keyword>
<protein>
    <submittedName>
        <fullName evidence="2">Uncharacterized protein</fullName>
    </submittedName>
</protein>
<keyword evidence="1" id="KW-0812">Transmembrane</keyword>
<comment type="caution">
    <text evidence="2">The sequence shown here is derived from an EMBL/GenBank/DDBJ whole genome shotgun (WGS) entry which is preliminary data.</text>
</comment>
<evidence type="ECO:0000313" key="2">
    <source>
        <dbReference type="EMBL" id="GER47915.1"/>
    </source>
</evidence>
<feature type="transmembrane region" description="Helical" evidence="1">
    <location>
        <begin position="223"/>
        <end position="244"/>
    </location>
</feature>
<feature type="transmembrane region" description="Helical" evidence="1">
    <location>
        <begin position="194"/>
        <end position="217"/>
    </location>
</feature>
<accession>A0A5A7QRD8</accession>
<evidence type="ECO:0000256" key="1">
    <source>
        <dbReference type="SAM" id="Phobius"/>
    </source>
</evidence>
<organism evidence="2 3">
    <name type="scientific">Striga asiatica</name>
    <name type="common">Asiatic witchweed</name>
    <name type="synonym">Buchnera asiatica</name>
    <dbReference type="NCBI Taxonomy" id="4170"/>
    <lineage>
        <taxon>Eukaryota</taxon>
        <taxon>Viridiplantae</taxon>
        <taxon>Streptophyta</taxon>
        <taxon>Embryophyta</taxon>
        <taxon>Tracheophyta</taxon>
        <taxon>Spermatophyta</taxon>
        <taxon>Magnoliopsida</taxon>
        <taxon>eudicotyledons</taxon>
        <taxon>Gunneridae</taxon>
        <taxon>Pentapetalae</taxon>
        <taxon>asterids</taxon>
        <taxon>lamiids</taxon>
        <taxon>Lamiales</taxon>
        <taxon>Orobanchaceae</taxon>
        <taxon>Buchnereae</taxon>
        <taxon>Striga</taxon>
    </lineage>
</organism>